<protein>
    <recommendedName>
        <fullName evidence="1">PiggyBac transposable element-derived protein domain-containing protein</fullName>
    </recommendedName>
</protein>
<sequence length="264" mass="30686">MPNKNNSQGFKVYALVDAVTKIAVRLFIYSGKNWKYHENYVPLVNLDKELSYSAEHVTIYMIQDYINTFRCIHTDRGFSTVPLTISLRENYGLLHIGTARQDLHFFPKMLKPKRKKPLKTDRGNMRFARNVCRKWLGILEFSDSVNIAFISSDVSVKGSEIVRKKRKGGQVKTSPAVRNKYIDFMSGVDDWDQGLSYTEAQVKQARKWWHSLWSFLSLDTMTDLTFTIWKLMVTPYVQEESGITDKRSVLLTLFEIVRGFCNED</sequence>
<dbReference type="PANTHER" id="PTHR46599">
    <property type="entry name" value="PIGGYBAC TRANSPOSABLE ELEMENT-DERIVED PROTEIN 4"/>
    <property type="match status" value="1"/>
</dbReference>
<organism evidence="2">
    <name type="scientific">Aplanochytrium stocchinoi</name>
    <dbReference type="NCBI Taxonomy" id="215587"/>
    <lineage>
        <taxon>Eukaryota</taxon>
        <taxon>Sar</taxon>
        <taxon>Stramenopiles</taxon>
        <taxon>Bigyra</taxon>
        <taxon>Labyrinthulomycetes</taxon>
        <taxon>Thraustochytrida</taxon>
        <taxon>Thraustochytriidae</taxon>
        <taxon>Aplanochytrium</taxon>
    </lineage>
</organism>
<accession>A0A7S3UZE6</accession>
<evidence type="ECO:0000313" key="2">
    <source>
        <dbReference type="EMBL" id="CAE0441942.1"/>
    </source>
</evidence>
<dbReference type="Pfam" id="PF13843">
    <property type="entry name" value="DDE_Tnp_1_7"/>
    <property type="match status" value="1"/>
</dbReference>
<dbReference type="EMBL" id="HBIN01015894">
    <property type="protein sequence ID" value="CAE0441942.1"/>
    <property type="molecule type" value="Transcribed_RNA"/>
</dbReference>
<reference evidence="2" key="1">
    <citation type="submission" date="2021-01" db="EMBL/GenBank/DDBJ databases">
        <authorList>
            <person name="Corre E."/>
            <person name="Pelletier E."/>
            <person name="Niang G."/>
            <person name="Scheremetjew M."/>
            <person name="Finn R."/>
            <person name="Kale V."/>
            <person name="Holt S."/>
            <person name="Cochrane G."/>
            <person name="Meng A."/>
            <person name="Brown T."/>
            <person name="Cohen L."/>
        </authorList>
    </citation>
    <scope>NUCLEOTIDE SEQUENCE</scope>
    <source>
        <strain evidence="2">GSBS06</strain>
    </source>
</reference>
<dbReference type="InterPro" id="IPR029526">
    <property type="entry name" value="PGBD"/>
</dbReference>
<dbReference type="AlphaFoldDB" id="A0A7S3UZE6"/>
<name>A0A7S3UZE6_9STRA</name>
<gene>
    <name evidence="2" type="ORF">ASTO00021_LOCUS12059</name>
</gene>
<proteinExistence type="predicted"/>
<feature type="domain" description="PiggyBac transposable element-derived protein" evidence="1">
    <location>
        <begin position="1"/>
        <end position="216"/>
    </location>
</feature>
<dbReference type="PANTHER" id="PTHR46599:SF3">
    <property type="entry name" value="PIGGYBAC TRANSPOSABLE ELEMENT-DERIVED PROTEIN 4"/>
    <property type="match status" value="1"/>
</dbReference>
<evidence type="ECO:0000259" key="1">
    <source>
        <dbReference type="Pfam" id="PF13843"/>
    </source>
</evidence>